<evidence type="ECO:0000256" key="2">
    <source>
        <dbReference type="SAM" id="SignalP"/>
    </source>
</evidence>
<evidence type="ECO:0000313" key="3">
    <source>
        <dbReference type="EMBL" id="HIY92702.1"/>
    </source>
</evidence>
<reference evidence="3" key="2">
    <citation type="submission" date="2021-04" db="EMBL/GenBank/DDBJ databases">
        <authorList>
            <person name="Gilroy R."/>
        </authorList>
    </citation>
    <scope>NUCLEOTIDE SEQUENCE</scope>
    <source>
        <strain evidence="3">3204</strain>
    </source>
</reference>
<feature type="chain" id="PRO_5038417878" description="WxL domain-containing protein" evidence="2">
    <location>
        <begin position="31"/>
        <end position="974"/>
    </location>
</feature>
<reference evidence="3" key="1">
    <citation type="journal article" date="2021" name="PeerJ">
        <title>Extensive microbial diversity within the chicken gut microbiome revealed by metagenomics and culture.</title>
        <authorList>
            <person name="Gilroy R."/>
            <person name="Ravi A."/>
            <person name="Getino M."/>
            <person name="Pursley I."/>
            <person name="Horton D.L."/>
            <person name="Alikhan N.F."/>
            <person name="Baker D."/>
            <person name="Gharbi K."/>
            <person name="Hall N."/>
            <person name="Watson M."/>
            <person name="Adriaenssens E.M."/>
            <person name="Foster-Nyarko E."/>
            <person name="Jarju S."/>
            <person name="Secka A."/>
            <person name="Antonio M."/>
            <person name="Oren A."/>
            <person name="Chaudhuri R.R."/>
            <person name="La Ragione R."/>
            <person name="Hildebrand F."/>
            <person name="Pallen M.J."/>
        </authorList>
    </citation>
    <scope>NUCLEOTIDE SEQUENCE</scope>
    <source>
        <strain evidence="3">3204</strain>
    </source>
</reference>
<accession>A0A9D2CNR3</accession>
<evidence type="ECO:0008006" key="5">
    <source>
        <dbReference type="Google" id="ProtNLM"/>
    </source>
</evidence>
<dbReference type="Proteomes" id="UP000824013">
    <property type="component" value="Unassembled WGS sequence"/>
</dbReference>
<evidence type="ECO:0000256" key="1">
    <source>
        <dbReference type="SAM" id="MobiDB-lite"/>
    </source>
</evidence>
<name>A0A9D2CNR3_9LACO</name>
<dbReference type="AlphaFoldDB" id="A0A9D2CNR3"/>
<keyword evidence="2" id="KW-0732">Signal</keyword>
<organism evidence="3 4">
    <name type="scientific">Candidatus Companilactobacillus pullicola</name>
    <dbReference type="NCBI Taxonomy" id="2838523"/>
    <lineage>
        <taxon>Bacteria</taxon>
        <taxon>Bacillati</taxon>
        <taxon>Bacillota</taxon>
        <taxon>Bacilli</taxon>
        <taxon>Lactobacillales</taxon>
        <taxon>Lactobacillaceae</taxon>
        <taxon>Companilactobacillus</taxon>
    </lineage>
</organism>
<protein>
    <recommendedName>
        <fullName evidence="5">WxL domain-containing protein</fullName>
    </recommendedName>
</protein>
<evidence type="ECO:0000313" key="4">
    <source>
        <dbReference type="Proteomes" id="UP000824013"/>
    </source>
</evidence>
<gene>
    <name evidence="3" type="ORF">H9820_07135</name>
</gene>
<sequence length="974" mass="109933">MKSKKISLLCLLSFLSILFLCFKTTTTVKAAPMTDADIAEQYQHKENTELVISYVLEEKKELILKTDIKDVLDIEALKKELGENKVKVDNEKLETTVTLDKADSNSFKLFVNNKKPFQLSVLKSDGENIFDYELNQPDPYSDKTSDIDDAADDASEAGWIFAENLRISEGPIKEYSDGTSTRPYLYFGDYNFAIRRASISESYETNGKSRANSLTAASSAILYAEKGSRITDGPDAPGNHIYTDHYGDNQKGDYDAAEIINMGLSPLGVEDRPSGSPRTFISNDLFNYVVPSDGKGVPGTSGPNKLGQSYSMLDTPKFYYRTNPQTGLEEQKMVFKQKAYFVNKKNRPNPELTTTIKLSFNKMGRVVTNIKFKNTGSDLFKNFIGFSNHDLSLNEDNKEITDAKGKRIGNYLKLRTLGNGRGMYMQSEDNRVRTSYFTNQTKGPDAWAARSTSSSYLATKGYSYNPGLVGIIAARERYYPWKIGKPKNSGFPLYTSNKFFNKKTNRFTSPYVPDHLFNAFDDQYDFGDSKRTDAAGGRLGAKEDDSTWDTGLTMRTAPQDLSAGKTVEMEYTSQIDVRGKTFSPVIQLDLNGTDDNPQILPISQNELPLTGMWYDFDSNDVTMYYSVDSEDPEDYKVLFKAKQSDKDAAVGKHHEITGQKIPLNEFKENRHKLRFYMKDNEGHISNIKEHVIKFEKPATEEPQISVVSPGSSKKEPYNPMSHKINLEGYWNDKDSKQIKSISYVVDNGDEVILYEDLDNPKPGESNPWKIEDLDIKHANDFDIHTVEMRIVDTEDHIGNDFFYFRHVAGSLILTAPEEIDFGTISVSPASESMTQPKIDEGKVVLDDYRAKDSNPIAISLSMSNFYQEQEDNHNDNDNGDDSGSSGDPDELRSDEGIRKHLLHDVYWKNKKVNSKNIIIGKSTGKVESNEWEYSTDFTKRLLKNLKIGFRSGPNGAPNGKYVSHWTWQTVDSIK</sequence>
<proteinExistence type="predicted"/>
<feature type="signal peptide" evidence="2">
    <location>
        <begin position="1"/>
        <end position="30"/>
    </location>
</feature>
<dbReference type="EMBL" id="DXCM01000048">
    <property type="protein sequence ID" value="HIY92702.1"/>
    <property type="molecule type" value="Genomic_DNA"/>
</dbReference>
<feature type="region of interest" description="Disordered" evidence="1">
    <location>
        <begin position="869"/>
        <end position="893"/>
    </location>
</feature>
<comment type="caution">
    <text evidence="3">The sequence shown here is derived from an EMBL/GenBank/DDBJ whole genome shotgun (WGS) entry which is preliminary data.</text>
</comment>